<dbReference type="EMBL" id="JANBQF010000304">
    <property type="protein sequence ID" value="KAJ2002411.1"/>
    <property type="molecule type" value="Genomic_DNA"/>
</dbReference>
<feature type="compositionally biased region" description="Polar residues" evidence="10">
    <location>
        <begin position="133"/>
        <end position="142"/>
    </location>
</feature>
<dbReference type="GO" id="GO:0006123">
    <property type="term" value="P:mitochondrial electron transport, cytochrome c to oxygen"/>
    <property type="evidence" value="ECO:0007669"/>
    <property type="project" value="InterPro"/>
</dbReference>
<evidence type="ECO:0000256" key="9">
    <source>
        <dbReference type="ARBA" id="ARBA00023136"/>
    </source>
</evidence>
<dbReference type="GO" id="GO:0045277">
    <property type="term" value="C:respiratory chain complex IV"/>
    <property type="evidence" value="ECO:0007669"/>
    <property type="project" value="InterPro"/>
</dbReference>
<dbReference type="GO" id="GO:0016491">
    <property type="term" value="F:oxidoreductase activity"/>
    <property type="evidence" value="ECO:0007669"/>
    <property type="project" value="UniProtKB-KW"/>
</dbReference>
<evidence type="ECO:0000256" key="2">
    <source>
        <dbReference type="ARBA" id="ARBA00008135"/>
    </source>
</evidence>
<reference evidence="12" key="1">
    <citation type="submission" date="2022-07" db="EMBL/GenBank/DDBJ databases">
        <title>Phylogenomic reconstructions and comparative analyses of Kickxellomycotina fungi.</title>
        <authorList>
            <person name="Reynolds N.K."/>
            <person name="Stajich J.E."/>
            <person name="Barry K."/>
            <person name="Grigoriev I.V."/>
            <person name="Crous P."/>
            <person name="Smith M.E."/>
        </authorList>
    </citation>
    <scope>NUCLEOTIDE SEQUENCE</scope>
    <source>
        <strain evidence="12">IMI 214461</strain>
    </source>
</reference>
<comment type="subcellular location">
    <subcellularLocation>
        <location evidence="1">Mitochondrion inner membrane</location>
        <topology evidence="1">Single-pass membrane protein</topology>
    </subcellularLocation>
</comment>
<evidence type="ECO:0000256" key="4">
    <source>
        <dbReference type="ARBA" id="ARBA00022792"/>
    </source>
</evidence>
<dbReference type="AlphaFoldDB" id="A0A9W8BIL3"/>
<keyword evidence="4" id="KW-0999">Mitochondrion inner membrane</keyword>
<dbReference type="Gene3D" id="1.10.442.10">
    <property type="entry name" value="Cytochrome c oxidase subunit IV"/>
    <property type="match status" value="1"/>
</dbReference>
<proteinExistence type="inferred from homology"/>
<dbReference type="GO" id="GO:0005743">
    <property type="term" value="C:mitochondrial inner membrane"/>
    <property type="evidence" value="ECO:0007669"/>
    <property type="project" value="UniProtKB-SubCell"/>
</dbReference>
<evidence type="ECO:0000256" key="10">
    <source>
        <dbReference type="SAM" id="MobiDB-lite"/>
    </source>
</evidence>
<keyword evidence="8" id="KW-0496">Mitochondrion</keyword>
<gene>
    <name evidence="12" type="primary">cox5</name>
    <name evidence="12" type="ORF">H4R26_003617</name>
</gene>
<evidence type="ECO:0000256" key="1">
    <source>
        <dbReference type="ARBA" id="ARBA00004434"/>
    </source>
</evidence>
<evidence type="ECO:0000256" key="3">
    <source>
        <dbReference type="ARBA" id="ARBA00022692"/>
    </source>
</evidence>
<organism evidence="12 13">
    <name type="scientific">Coemansia thaxteri</name>
    <dbReference type="NCBI Taxonomy" id="2663907"/>
    <lineage>
        <taxon>Eukaryota</taxon>
        <taxon>Fungi</taxon>
        <taxon>Fungi incertae sedis</taxon>
        <taxon>Zoopagomycota</taxon>
        <taxon>Kickxellomycotina</taxon>
        <taxon>Kickxellomycetes</taxon>
        <taxon>Kickxellales</taxon>
        <taxon>Kickxellaceae</taxon>
        <taxon>Coemansia</taxon>
    </lineage>
</organism>
<dbReference type="InterPro" id="IPR036639">
    <property type="entry name" value="Cyt_c_oxidase_su4_sf"/>
</dbReference>
<keyword evidence="6 11" id="KW-1133">Transmembrane helix</keyword>
<evidence type="ECO:0000313" key="13">
    <source>
        <dbReference type="Proteomes" id="UP001150907"/>
    </source>
</evidence>
<keyword evidence="3 11" id="KW-0812">Transmembrane</keyword>
<evidence type="ECO:0000313" key="12">
    <source>
        <dbReference type="EMBL" id="KAJ2002411.1"/>
    </source>
</evidence>
<dbReference type="PANTHER" id="PTHR10707:SF10">
    <property type="entry name" value="CYTOCHROME C OXIDASE SUBUNIT 4"/>
    <property type="match status" value="1"/>
</dbReference>
<dbReference type="OrthoDB" id="186013at2759"/>
<feature type="region of interest" description="Disordered" evidence="10">
    <location>
        <begin position="133"/>
        <end position="155"/>
    </location>
</feature>
<evidence type="ECO:0000256" key="5">
    <source>
        <dbReference type="ARBA" id="ARBA00022946"/>
    </source>
</evidence>
<protein>
    <submittedName>
        <fullName evidence="12">Cytochrome c oxidase</fullName>
    </submittedName>
</protein>
<name>A0A9W8BIL3_9FUNG</name>
<feature type="transmembrane region" description="Helical" evidence="11">
    <location>
        <begin position="90"/>
        <end position="108"/>
    </location>
</feature>
<dbReference type="CDD" id="cd00922">
    <property type="entry name" value="Cyt_c_Oxidase_IV"/>
    <property type="match status" value="1"/>
</dbReference>
<dbReference type="InterPro" id="IPR004203">
    <property type="entry name" value="Cyt_c_oxidase_su4_fam"/>
</dbReference>
<keyword evidence="5" id="KW-0809">Transit peptide</keyword>
<keyword evidence="13" id="KW-1185">Reference proteome</keyword>
<dbReference type="Proteomes" id="UP001150907">
    <property type="component" value="Unassembled WGS sequence"/>
</dbReference>
<evidence type="ECO:0000256" key="8">
    <source>
        <dbReference type="ARBA" id="ARBA00023128"/>
    </source>
</evidence>
<keyword evidence="7" id="KW-0560">Oxidoreductase</keyword>
<dbReference type="SUPFAM" id="SSF81406">
    <property type="entry name" value="Mitochondrial cytochrome c oxidase subunit IV"/>
    <property type="match status" value="1"/>
</dbReference>
<sequence>MYRSVAVRAAQLSGRRLQSTVAVPAGTRVEQTFVDLPQDEQRKTILQLNEVMKQDWTKITMEDKRALYFVAYGPHNARRPHVKPGDNMKVFVGVVATIALGLGLSSFVRSSVPKSRTLTKEWQEDSNRIARENNINPISGVSSEGYKGKGFVQSN</sequence>
<keyword evidence="9 11" id="KW-0472">Membrane</keyword>
<accession>A0A9W8BIL3</accession>
<evidence type="ECO:0000256" key="6">
    <source>
        <dbReference type="ARBA" id="ARBA00022989"/>
    </source>
</evidence>
<evidence type="ECO:0000256" key="7">
    <source>
        <dbReference type="ARBA" id="ARBA00023002"/>
    </source>
</evidence>
<evidence type="ECO:0000256" key="11">
    <source>
        <dbReference type="SAM" id="Phobius"/>
    </source>
</evidence>
<comment type="caution">
    <text evidence="12">The sequence shown here is derived from an EMBL/GenBank/DDBJ whole genome shotgun (WGS) entry which is preliminary data.</text>
</comment>
<dbReference type="PANTHER" id="PTHR10707">
    <property type="entry name" value="CYTOCHROME C OXIDASE SUBUNIT IV"/>
    <property type="match status" value="1"/>
</dbReference>
<dbReference type="Pfam" id="PF02936">
    <property type="entry name" value="COX4"/>
    <property type="match status" value="1"/>
</dbReference>
<comment type="similarity">
    <text evidence="2">Belongs to the cytochrome c oxidase IV family.</text>
</comment>